<dbReference type="EMBL" id="CAUJNA010003520">
    <property type="protein sequence ID" value="CAJ1404018.1"/>
    <property type="molecule type" value="Genomic_DNA"/>
</dbReference>
<dbReference type="Pfam" id="PF05050">
    <property type="entry name" value="Methyltransf_21"/>
    <property type="match status" value="1"/>
</dbReference>
<dbReference type="InterPro" id="IPR006342">
    <property type="entry name" value="FkbM_mtfrase"/>
</dbReference>
<gene>
    <name evidence="2" type="ORF">EVOR1521_LOCUS26560</name>
</gene>
<accession>A0AA36NIW0</accession>
<name>A0AA36NIW0_9DINO</name>
<dbReference type="AlphaFoldDB" id="A0AA36NIW0"/>
<dbReference type="SUPFAM" id="SSF53335">
    <property type="entry name" value="S-adenosyl-L-methionine-dependent methyltransferases"/>
    <property type="match status" value="1"/>
</dbReference>
<evidence type="ECO:0000259" key="1">
    <source>
        <dbReference type="Pfam" id="PF05050"/>
    </source>
</evidence>
<dbReference type="NCBIfam" id="TIGR01444">
    <property type="entry name" value="fkbM_fam"/>
    <property type="match status" value="1"/>
</dbReference>
<comment type="caution">
    <text evidence="2">The sequence shown here is derived from an EMBL/GenBank/DDBJ whole genome shotgun (WGS) entry which is preliminary data.</text>
</comment>
<dbReference type="PANTHER" id="PTHR34203:SF15">
    <property type="entry name" value="SLL1173 PROTEIN"/>
    <property type="match status" value="1"/>
</dbReference>
<evidence type="ECO:0000313" key="3">
    <source>
        <dbReference type="Proteomes" id="UP001178507"/>
    </source>
</evidence>
<dbReference type="Proteomes" id="UP001178507">
    <property type="component" value="Unassembled WGS sequence"/>
</dbReference>
<sequence>MGGWRFVTATLFQVAASRDDACVQADLLWHGVRESLFTATRVRAPPYKKAWNHRLLTDLVRRVPSAGDGAWSRLSVTTCSLGEVALLLANFLQSGDRVLLEMALIALRKWPVSRIMASTWPIFGLLAHAQEVLRYAGDDSFAAVCADAAPLALALTRWAHEDEDETGVSHVPGNGTGLRELRLRLAAGGALASRCRSDVRATLSARMLGLHHDDYDSLLRQGSWPWLLFRTKWPLVPMLHRQQLDGREAACSQASPGSYGVLTRASPVSMWMCTTRTLEREHHRWITEGHFDDCTHIAQTAKAILRGACRFVDVGANMGCVSLFLAQLLPSLEVVSVEPNPRLARQLRGAVAKNQLTRVSVVEAALGAAQGSAVLSCPAENSGMCTVAVDHPSAAKQEVEQLSLDALVRERPPGSESNLPLCGVKIDVEGNEEEVLRGASAALAQKPPIFLDIHEEMLRRAGTSPAAVWDLISGYGYQQLADYSELHCLHVGLGRWEDFRWQGPDLEILSTVALPHDADACACHFSCAEQMPRGCRCWEFGPSKQCHLYRRCPRGWAEERCKPAGLEEAPGWWANDLFGRWLVT</sequence>
<dbReference type="CDD" id="cd02440">
    <property type="entry name" value="AdoMet_MTases"/>
    <property type="match status" value="1"/>
</dbReference>
<evidence type="ECO:0000313" key="2">
    <source>
        <dbReference type="EMBL" id="CAJ1404018.1"/>
    </source>
</evidence>
<dbReference type="InterPro" id="IPR029063">
    <property type="entry name" value="SAM-dependent_MTases_sf"/>
</dbReference>
<dbReference type="InterPro" id="IPR052514">
    <property type="entry name" value="SAM-dependent_MTase"/>
</dbReference>
<protein>
    <recommendedName>
        <fullName evidence="1">Methyltransferase FkbM domain-containing protein</fullName>
    </recommendedName>
</protein>
<dbReference type="Gene3D" id="3.40.50.150">
    <property type="entry name" value="Vaccinia Virus protein VP39"/>
    <property type="match status" value="1"/>
</dbReference>
<dbReference type="PANTHER" id="PTHR34203">
    <property type="entry name" value="METHYLTRANSFERASE, FKBM FAMILY PROTEIN"/>
    <property type="match status" value="1"/>
</dbReference>
<organism evidence="2 3">
    <name type="scientific">Effrenium voratum</name>
    <dbReference type="NCBI Taxonomy" id="2562239"/>
    <lineage>
        <taxon>Eukaryota</taxon>
        <taxon>Sar</taxon>
        <taxon>Alveolata</taxon>
        <taxon>Dinophyceae</taxon>
        <taxon>Suessiales</taxon>
        <taxon>Symbiodiniaceae</taxon>
        <taxon>Effrenium</taxon>
    </lineage>
</organism>
<reference evidence="2" key="1">
    <citation type="submission" date="2023-08" db="EMBL/GenBank/DDBJ databases">
        <authorList>
            <person name="Chen Y."/>
            <person name="Shah S."/>
            <person name="Dougan E. K."/>
            <person name="Thang M."/>
            <person name="Chan C."/>
        </authorList>
    </citation>
    <scope>NUCLEOTIDE SEQUENCE</scope>
</reference>
<proteinExistence type="predicted"/>
<feature type="domain" description="Methyltransferase FkbM" evidence="1">
    <location>
        <begin position="313"/>
        <end position="478"/>
    </location>
</feature>
<keyword evidence="3" id="KW-1185">Reference proteome</keyword>